<comment type="catalytic activity">
    <reaction evidence="5">
        <text>methylglyoxal + H2O = (R)-lactate + H(+)</text>
        <dbReference type="Rhea" id="RHEA:27754"/>
        <dbReference type="ChEBI" id="CHEBI:15377"/>
        <dbReference type="ChEBI" id="CHEBI:15378"/>
        <dbReference type="ChEBI" id="CHEBI:16004"/>
        <dbReference type="ChEBI" id="CHEBI:17158"/>
        <dbReference type="EC" id="4.2.1.130"/>
    </reaction>
</comment>
<organism evidence="7 8">
    <name type="scientific">Tuber borchii</name>
    <name type="common">White truffle</name>
    <dbReference type="NCBI Taxonomy" id="42251"/>
    <lineage>
        <taxon>Eukaryota</taxon>
        <taxon>Fungi</taxon>
        <taxon>Dikarya</taxon>
        <taxon>Ascomycota</taxon>
        <taxon>Pezizomycotina</taxon>
        <taxon>Pezizomycetes</taxon>
        <taxon>Pezizales</taxon>
        <taxon>Tuberaceae</taxon>
        <taxon>Tuber</taxon>
    </lineage>
</organism>
<keyword evidence="7" id="KW-0808">Transferase</keyword>
<dbReference type="PANTHER" id="PTHR48094:SF11">
    <property type="entry name" value="GLUTATHIONE-INDEPENDENT GLYOXALASE HSP31-RELATED"/>
    <property type="match status" value="1"/>
</dbReference>
<dbReference type="EC" id="4.2.1.130" evidence="1"/>
<comment type="similarity">
    <text evidence="4">Belongs to the peptidase C56 family. HSP31-like subfamily.</text>
</comment>
<protein>
    <recommendedName>
        <fullName evidence="1">D-lactate dehydratase</fullName>
        <ecNumber evidence="1">4.2.1.130</ecNumber>
    </recommendedName>
</protein>
<evidence type="ECO:0000259" key="6">
    <source>
        <dbReference type="Pfam" id="PF01965"/>
    </source>
</evidence>
<dbReference type="CDD" id="cd03141">
    <property type="entry name" value="GATase1_Hsp31_like"/>
    <property type="match status" value="1"/>
</dbReference>
<dbReference type="STRING" id="42251.A0A2T6ZA77"/>
<keyword evidence="2" id="KW-0346">Stress response</keyword>
<dbReference type="PANTHER" id="PTHR48094">
    <property type="entry name" value="PROTEIN/NUCLEIC ACID DEGLYCASE DJ-1-RELATED"/>
    <property type="match status" value="1"/>
</dbReference>
<evidence type="ECO:0000256" key="4">
    <source>
        <dbReference type="ARBA" id="ARBA00038493"/>
    </source>
</evidence>
<evidence type="ECO:0000256" key="2">
    <source>
        <dbReference type="ARBA" id="ARBA00023016"/>
    </source>
</evidence>
<reference evidence="7 8" key="1">
    <citation type="submission" date="2017-04" db="EMBL/GenBank/DDBJ databases">
        <title>Draft genome sequence of Tuber borchii Vittad., a whitish edible truffle.</title>
        <authorList>
            <consortium name="DOE Joint Genome Institute"/>
            <person name="Murat C."/>
            <person name="Kuo A."/>
            <person name="Barry K.W."/>
            <person name="Clum A."/>
            <person name="Dockter R.B."/>
            <person name="Fauchery L."/>
            <person name="Iotti M."/>
            <person name="Kohler A."/>
            <person name="Labutti K."/>
            <person name="Lindquist E.A."/>
            <person name="Lipzen A."/>
            <person name="Ohm R.A."/>
            <person name="Wang M."/>
            <person name="Grigoriev I.V."/>
            <person name="Zambonelli A."/>
            <person name="Martin F.M."/>
        </authorList>
    </citation>
    <scope>NUCLEOTIDE SEQUENCE [LARGE SCALE GENOMIC DNA]</scope>
    <source>
        <strain evidence="7 8">Tbo3840</strain>
    </source>
</reference>
<gene>
    <name evidence="7" type="ORF">B9Z19DRAFT_1010288</name>
</gene>
<evidence type="ECO:0000313" key="8">
    <source>
        <dbReference type="Proteomes" id="UP000244722"/>
    </source>
</evidence>
<dbReference type="Proteomes" id="UP000244722">
    <property type="component" value="Unassembled WGS sequence"/>
</dbReference>
<dbReference type="GO" id="GO:0019172">
    <property type="term" value="F:glyoxalase III activity"/>
    <property type="evidence" value="ECO:0007669"/>
    <property type="project" value="UniProtKB-EC"/>
</dbReference>
<sequence length="194" mass="21058">MAPKVLFVLSSHKVLGETGRPTGWFLPELAHPYHLLVPHVTIDVASPAGGEVLLDPNNVEMFITDDIAVKFLSEEQQLWKNTIKLENVNAEDYDGIFFVCRHGAMFDISCAPIVVSLIKSLADANKLVAAVCHGSAALLDVKLSDRKLFVDGEPVTAFSNAEEDAMDLSGAMPFILETDLVKNAESLVSKLTPP</sequence>
<keyword evidence="3" id="KW-0456">Lyase</keyword>
<dbReference type="Pfam" id="PF01965">
    <property type="entry name" value="DJ-1_PfpI"/>
    <property type="match status" value="1"/>
</dbReference>
<dbReference type="EMBL" id="NESQ01000550">
    <property type="protein sequence ID" value="PUU72398.1"/>
    <property type="molecule type" value="Genomic_DNA"/>
</dbReference>
<evidence type="ECO:0000256" key="5">
    <source>
        <dbReference type="ARBA" id="ARBA00048082"/>
    </source>
</evidence>
<keyword evidence="7" id="KW-0315">Glutamine amidotransferase</keyword>
<accession>A0A2T6ZA77</accession>
<dbReference type="GO" id="GO:0016740">
    <property type="term" value="F:transferase activity"/>
    <property type="evidence" value="ECO:0007669"/>
    <property type="project" value="UniProtKB-KW"/>
</dbReference>
<dbReference type="GO" id="GO:0005737">
    <property type="term" value="C:cytoplasm"/>
    <property type="evidence" value="ECO:0007669"/>
    <property type="project" value="TreeGrafter"/>
</dbReference>
<evidence type="ECO:0000256" key="3">
    <source>
        <dbReference type="ARBA" id="ARBA00023239"/>
    </source>
</evidence>
<dbReference type="InterPro" id="IPR002818">
    <property type="entry name" value="DJ-1/PfpI"/>
</dbReference>
<evidence type="ECO:0000313" key="7">
    <source>
        <dbReference type="EMBL" id="PUU72398.1"/>
    </source>
</evidence>
<proteinExistence type="inferred from homology"/>
<feature type="domain" description="DJ-1/PfpI" evidence="6">
    <location>
        <begin position="82"/>
        <end position="145"/>
    </location>
</feature>
<dbReference type="InterPro" id="IPR029062">
    <property type="entry name" value="Class_I_gatase-like"/>
</dbReference>
<dbReference type="InterPro" id="IPR050325">
    <property type="entry name" value="Prot/Nucl_acid_deglycase"/>
</dbReference>
<dbReference type="GO" id="GO:0019243">
    <property type="term" value="P:methylglyoxal catabolic process to D-lactate via S-lactoyl-glutathione"/>
    <property type="evidence" value="ECO:0007669"/>
    <property type="project" value="TreeGrafter"/>
</dbReference>
<evidence type="ECO:0000256" key="1">
    <source>
        <dbReference type="ARBA" id="ARBA00013134"/>
    </source>
</evidence>
<dbReference type="AlphaFoldDB" id="A0A2T6ZA77"/>
<name>A0A2T6ZA77_TUBBO</name>
<dbReference type="OrthoDB" id="543156at2759"/>
<keyword evidence="8" id="KW-1185">Reference proteome</keyword>
<comment type="caution">
    <text evidence="7">The sequence shown here is derived from an EMBL/GenBank/DDBJ whole genome shotgun (WGS) entry which is preliminary data.</text>
</comment>
<dbReference type="Gene3D" id="3.40.50.880">
    <property type="match status" value="1"/>
</dbReference>
<dbReference type="SUPFAM" id="SSF52317">
    <property type="entry name" value="Class I glutamine amidotransferase-like"/>
    <property type="match status" value="1"/>
</dbReference>